<accession>A0ACD4NQT0</accession>
<keyword evidence="2" id="KW-1185">Reference proteome</keyword>
<dbReference type="EMBL" id="CP113520">
    <property type="protein sequence ID" value="WAJ29228.1"/>
    <property type="molecule type" value="Genomic_DNA"/>
</dbReference>
<organism evidence="1 2">
    <name type="scientific">Antarcticirhabdus aurantiaca</name>
    <dbReference type="NCBI Taxonomy" id="2606717"/>
    <lineage>
        <taxon>Bacteria</taxon>
        <taxon>Pseudomonadati</taxon>
        <taxon>Pseudomonadota</taxon>
        <taxon>Alphaproteobacteria</taxon>
        <taxon>Hyphomicrobiales</taxon>
        <taxon>Aurantimonadaceae</taxon>
        <taxon>Antarcticirhabdus</taxon>
    </lineage>
</organism>
<dbReference type="Proteomes" id="UP001163223">
    <property type="component" value="Chromosome"/>
</dbReference>
<sequence>MSALPAVPPPSRAGLVSARLALRWLIAGEWRAHPARFLLTAVAIAVGVALGFAVHLVNGSALASFEGAVRSVNGAADLQVRAASSLGFDEALYPDVARAAGVSDASPVVVLDARADGAEFTLLGLDVIRAARVSPSLVGLNSSGPDRSRDSIFSAETLFLSRAALAATGRAVGDTLEVSANGRTVPLRIAGILDGVGEGQAIGTMDIAAAQWRFDRLGRLDRIDLALADRRAAENALTPLLPPGATLSSEDSEATRGANLSRAYRINLTMLALVALLTGGFLVFSAQSLSVARRLRAFALVRTLGLPRRGIVAAVALEGLLIGVVGGVVGLLAGWSLATLALRWFGGDLGAGYFSGAATKVVVSPLAALGFFGLGLLSALLGSVLPARAASRAAPAAALKTSGDMADPRKPVPWKPAAALLALGTLASFLPALNGVPVFGYAGMALLLAGGVAGVPWLARRLLGPLASARIRRPAALLAVRHVHGAPGEAATALCGIVASTALMIAMATMVTSFRVAVDDWLAQVLVADVYVRAEGAGGIDPEAQASLAAVPGIARVEFSRQLPLSLAPDRPPVTLLARPIDPAREGGLLVLVEGPAEVPAGTTPVWISEPAARLYDWSPGTEIALPLGENARFAVAGVWRDYARQSGAVMLDEADYARITGDATRDEAAVTLAPGADAGAVSAALLAAAPPGSTVARPAELRAFALDLFDRSFSVTYVLEAVAILVGLAGVAATMSAQTVARVREFGMLRHLGLEKRTITAMLGLEGAILGGVGGVAGVALGAVLAQVLIHVINPQSFNWTMDTRWPIGTILAVVAALVMAAALTAMVAARRATAPQAVAAVREDW</sequence>
<reference evidence="1" key="1">
    <citation type="submission" date="2022-11" db="EMBL/GenBank/DDBJ databases">
        <title>beta-Carotene-producing bacterium, Jeongeuplla avenae sp. nov., alleviates the salt stress of Arabidopsis seedlings.</title>
        <authorList>
            <person name="Jiang L."/>
            <person name="Lee J."/>
        </authorList>
    </citation>
    <scope>NUCLEOTIDE SEQUENCE</scope>
    <source>
        <strain evidence="1">DY_R2A_6</strain>
    </source>
</reference>
<proteinExistence type="predicted"/>
<protein>
    <submittedName>
        <fullName evidence="1">FtsX-like permease family protein</fullName>
    </submittedName>
</protein>
<gene>
    <name evidence="1" type="ORF">OXU80_03040</name>
</gene>
<evidence type="ECO:0000313" key="2">
    <source>
        <dbReference type="Proteomes" id="UP001163223"/>
    </source>
</evidence>
<evidence type="ECO:0000313" key="1">
    <source>
        <dbReference type="EMBL" id="WAJ29228.1"/>
    </source>
</evidence>
<name>A0ACD4NQT0_9HYPH</name>